<dbReference type="SUPFAM" id="SSF52540">
    <property type="entry name" value="P-loop containing nucleoside triphosphate hydrolases"/>
    <property type="match status" value="1"/>
</dbReference>
<dbReference type="EC" id="3.4.19.12" evidence="2"/>
<proteinExistence type="predicted"/>
<dbReference type="InterPro" id="IPR022099">
    <property type="entry name" value="DUF3638"/>
</dbReference>
<evidence type="ECO:0000256" key="4">
    <source>
        <dbReference type="ARBA" id="ARBA00022786"/>
    </source>
</evidence>
<keyword evidence="3" id="KW-0645">Protease</keyword>
<dbReference type="InterPro" id="IPR027417">
    <property type="entry name" value="P-loop_NTPase"/>
</dbReference>
<comment type="catalytic activity">
    <reaction evidence="1">
        <text>Thiol-dependent hydrolysis of ester, thioester, amide, peptide and isopeptide bonds formed by the C-terminal Gly of ubiquitin (a 76-residue protein attached to proteins as an intracellular targeting signal).</text>
        <dbReference type="EC" id="3.4.19.12"/>
    </reaction>
</comment>
<keyword evidence="5" id="KW-0378">Hydrolase</keyword>
<evidence type="ECO:0000259" key="9">
    <source>
        <dbReference type="Pfam" id="PF12359"/>
    </source>
</evidence>
<feature type="compositionally biased region" description="Acidic residues" evidence="7">
    <location>
        <begin position="1392"/>
        <end position="1420"/>
    </location>
</feature>
<keyword evidence="11" id="KW-1185">Reference proteome</keyword>
<evidence type="ECO:0000313" key="10">
    <source>
        <dbReference type="EMBL" id="KAK7715612.1"/>
    </source>
</evidence>
<name>A0ABR1NU56_DIAER</name>
<evidence type="ECO:0000256" key="1">
    <source>
        <dbReference type="ARBA" id="ARBA00000707"/>
    </source>
</evidence>
<reference evidence="10 11" key="1">
    <citation type="submission" date="2024-02" db="EMBL/GenBank/DDBJ databases">
        <title>De novo assembly and annotation of 12 fungi associated with fruit tree decline syndrome in Ontario, Canada.</title>
        <authorList>
            <person name="Sulman M."/>
            <person name="Ellouze W."/>
            <person name="Ilyukhin E."/>
        </authorList>
    </citation>
    <scope>NUCLEOTIDE SEQUENCE [LARGE SCALE GENOMIC DNA]</scope>
    <source>
        <strain evidence="10 11">M169</strain>
    </source>
</reference>
<dbReference type="EMBL" id="JAKNSF020000107">
    <property type="protein sequence ID" value="KAK7715612.1"/>
    <property type="molecule type" value="Genomic_DNA"/>
</dbReference>
<evidence type="ECO:0000256" key="3">
    <source>
        <dbReference type="ARBA" id="ARBA00022670"/>
    </source>
</evidence>
<feature type="region of interest" description="Disordered" evidence="7">
    <location>
        <begin position="1370"/>
        <end position="1456"/>
    </location>
</feature>
<comment type="caution">
    <text evidence="10">The sequence shown here is derived from an EMBL/GenBank/DDBJ whole genome shotgun (WGS) entry which is preliminary data.</text>
</comment>
<evidence type="ECO:0000259" key="8">
    <source>
        <dbReference type="Pfam" id="PF12340"/>
    </source>
</evidence>
<dbReference type="Gene3D" id="3.40.50.300">
    <property type="entry name" value="P-loop containing nucleotide triphosphate hydrolases"/>
    <property type="match status" value="1"/>
</dbReference>
<protein>
    <recommendedName>
        <fullName evidence="2">ubiquitinyl hydrolase 1</fullName>
        <ecNumber evidence="2">3.4.19.12</ecNumber>
    </recommendedName>
</protein>
<keyword evidence="4" id="KW-0833">Ubl conjugation pathway</keyword>
<dbReference type="Pfam" id="PF12340">
    <property type="entry name" value="DUF3638"/>
    <property type="match status" value="1"/>
</dbReference>
<dbReference type="Pfam" id="PF12359">
    <property type="entry name" value="DUF3645"/>
    <property type="match status" value="1"/>
</dbReference>
<evidence type="ECO:0000256" key="5">
    <source>
        <dbReference type="ARBA" id="ARBA00022801"/>
    </source>
</evidence>
<feature type="domain" description="DUF3638" evidence="8">
    <location>
        <begin position="275"/>
        <end position="498"/>
    </location>
</feature>
<feature type="domain" description="DUF3645" evidence="9">
    <location>
        <begin position="624"/>
        <end position="656"/>
    </location>
</feature>
<dbReference type="PANTHER" id="PTHR13367">
    <property type="entry name" value="UBIQUITIN THIOESTERASE"/>
    <property type="match status" value="1"/>
</dbReference>
<dbReference type="Proteomes" id="UP001430848">
    <property type="component" value="Unassembled WGS sequence"/>
</dbReference>
<accession>A0ABR1NU56</accession>
<evidence type="ECO:0000313" key="11">
    <source>
        <dbReference type="Proteomes" id="UP001430848"/>
    </source>
</evidence>
<feature type="compositionally biased region" description="Gly residues" evidence="7">
    <location>
        <begin position="1433"/>
        <end position="1442"/>
    </location>
</feature>
<dbReference type="PANTHER" id="PTHR13367:SF33">
    <property type="entry name" value="P-LOOP CONTAINING NUCLEOSIDE TRIPHOSPHATE HYDROLASE PROTEIN"/>
    <property type="match status" value="1"/>
</dbReference>
<gene>
    <name evidence="10" type="ORF">SLS63_011368</name>
</gene>
<keyword evidence="6" id="KW-0788">Thiol protease</keyword>
<organism evidence="10 11">
    <name type="scientific">Diaporthe eres</name>
    <name type="common">Phomopsis oblonga</name>
    <dbReference type="NCBI Taxonomy" id="83184"/>
    <lineage>
        <taxon>Eukaryota</taxon>
        <taxon>Fungi</taxon>
        <taxon>Dikarya</taxon>
        <taxon>Ascomycota</taxon>
        <taxon>Pezizomycotina</taxon>
        <taxon>Sordariomycetes</taxon>
        <taxon>Sordariomycetidae</taxon>
        <taxon>Diaporthales</taxon>
        <taxon>Diaporthaceae</taxon>
        <taxon>Diaporthe</taxon>
        <taxon>Diaporthe eres species complex</taxon>
    </lineage>
</organism>
<evidence type="ECO:0000256" key="2">
    <source>
        <dbReference type="ARBA" id="ARBA00012759"/>
    </source>
</evidence>
<evidence type="ECO:0000256" key="6">
    <source>
        <dbReference type="ARBA" id="ARBA00022807"/>
    </source>
</evidence>
<sequence length="1456" mass="164247">MALLDGNDALKSVLEVWQRKLNNIELGLYIDQIQGTLDKFVTEANGTMQECQSSPLPPKLPNHVCRTKPVTPSLSLELLGKTADTSNSVVSLNSPSVQLTQMQATPKSMPTVPRPELNELQHILASFLKSNDQLRKLYGEDLLQSLNAMRNGRALSYSPSPGLQHRYESASQIVYFIDRSRINIAEQYKCIMETLGKGDKRSLWLRMANLWPGGKVTLLEQLRSTAESRFGPGMKEAIVKFGIMNTELQWLERLRHYHLTKDVAKLIEALKNTGHQNWDPLQRPDWLLMELECDLLIRPEQVQVANAIISPSSGKNSVLQMNMGQGKTSCIVPMSIAILADTSQIARLVVPKALLLQSAQVVQSRIGGLVGREIRHIPFSRRTPSTDEILRLYRDLHKEIREESGVLLTTSDHMLSFKLSGLQRLIDSKTSEAETMIRFQETLTRFSRDVIDESDFTLAVKTQLIYPSGPQLSVDGAPHRWLIIQELLGLFEDHLPAIRRAFPLSVEVVPRSQVQAFPMAFLLRRDAEDEFHRLIIEDIVNNRTSFLRLLASGVPPKKVKRTIRQFLSEADTKMQDKDGLKEVVNLFADQESASKTLLLVRGLILNRILLFCMKRRYNVQYGLHPTRDPMAVPYEAKGVPSETSEFGHPDVAIILTTLSFYYAGLTLDQFRQSLSSVLKADDAASAFDRWIHGCDTLPAGLRHWNVINCDDEGQVEELYTHLRLDRNVLNSYLNSWVFPLYAKQFGLKLSASAWDLPNFTRPQKSALPGARSTGFSGTNDNKSLLPLTIRQDDLPSLVQTNAEVLSYLLQSRNRHYYCAAYHGTRMTEEQLLHKLHKERIMVLIDAGAYILELSNQALVSKWLEMCHTAKAGVFFESDNRAWVLYRGVKKKKVPLVATPFADNLADCLVFLDEAHCRGTDLKLPRDAKGALTLALGQTKDQTVQAAMRLRQLATTQSVAFFAGPEVHQSIIDVCKLPKNGFIHSGHVVQWLLEQSCSANEHLANLHLAQGVDYCRRLDAQWRYDKFLASDEHRMMLLNVIRQQERQTLNQQYGQVSDSSIKGSSDEVVFPCLKTFMSTLASQRRSLAGKLNASGMHSSALEEVEQEREVEFQVEEVRQVQKRKVFKPLAFSRLHPAFEDFVHKGRLVGDEGYVHAFDFVATTCVGQKFMVKRTSSRFFVSKEFTRTVVLSKQGQNKHPDNFLRPVEWILWSSLTETALVVIPEEAELLIPMIRKAGPRCLVHLMTYAAPVTKLTLRNFNSLTYYNMPPLADDYQFPNWFTVELGIFSGRLYVSYDDCALVAQYLQMSDQVEEQMDGSADEEETFARNPVTFMSEWLALRRQSDIQQTPMGYILRGRTGALHPEHPFFTVKTGEDQAVLEGPLSTGNTRKVDDDDDDDSSDMDHDDDENEEGWDDLEEELDGLGLGHGLEDGLGDGLGNGLQEGLGEDPGGESPVDG</sequence>
<dbReference type="InterPro" id="IPR022105">
    <property type="entry name" value="DUF3645"/>
</dbReference>
<evidence type="ECO:0000256" key="7">
    <source>
        <dbReference type="SAM" id="MobiDB-lite"/>
    </source>
</evidence>
<dbReference type="InterPro" id="IPR051346">
    <property type="entry name" value="OTU_Deubiquitinase"/>
</dbReference>